<name>A0A6S6TKQ9_9BACT</name>
<accession>A0A6S6TKQ9</accession>
<gene>
    <name evidence="2" type="ORF">HELGO_WM5037</name>
</gene>
<evidence type="ECO:0000313" key="2">
    <source>
        <dbReference type="EMBL" id="CAA6819944.1"/>
    </source>
</evidence>
<keyword evidence="1" id="KW-0472">Membrane</keyword>
<evidence type="ECO:0008006" key="3">
    <source>
        <dbReference type="Google" id="ProtNLM"/>
    </source>
</evidence>
<dbReference type="NCBIfam" id="NF037970">
    <property type="entry name" value="vanZ_1"/>
    <property type="match status" value="1"/>
</dbReference>
<evidence type="ECO:0000256" key="1">
    <source>
        <dbReference type="SAM" id="Phobius"/>
    </source>
</evidence>
<keyword evidence="1" id="KW-1133">Transmembrane helix</keyword>
<feature type="transmembrane region" description="Helical" evidence="1">
    <location>
        <begin position="95"/>
        <end position="117"/>
    </location>
</feature>
<feature type="transmembrane region" description="Helical" evidence="1">
    <location>
        <begin position="42"/>
        <end position="60"/>
    </location>
</feature>
<proteinExistence type="predicted"/>
<sequence length="129" mass="14893">MTKYIYLISKKQFKIFFFIVSTVILYQALIPSSGEPFFTFDHSDKVLHAFAFFVLSFLLNRSSSSVGTRVRNILALLAFGILIEILQSFTGYRQVSLGDVLADFLGIMLYQFTYSLLKVWQVKRRKKAL</sequence>
<feature type="transmembrane region" description="Helical" evidence="1">
    <location>
        <begin position="72"/>
        <end position="89"/>
    </location>
</feature>
<dbReference type="AlphaFoldDB" id="A0A6S6TKQ9"/>
<dbReference type="EMBL" id="CACVAU010000058">
    <property type="protein sequence ID" value="CAA6819944.1"/>
    <property type="molecule type" value="Genomic_DNA"/>
</dbReference>
<dbReference type="PANTHER" id="PTHR28008">
    <property type="entry name" value="DOMAIN PROTEIN, PUTATIVE (AFU_ORTHOLOGUE AFUA_3G10980)-RELATED"/>
    <property type="match status" value="1"/>
</dbReference>
<protein>
    <recommendedName>
        <fullName evidence="3">VanZ-like domain-containing protein</fullName>
    </recommendedName>
</protein>
<feature type="transmembrane region" description="Helical" evidence="1">
    <location>
        <begin position="12"/>
        <end position="30"/>
    </location>
</feature>
<organism evidence="2">
    <name type="scientific">uncultured Sulfurovum sp</name>
    <dbReference type="NCBI Taxonomy" id="269237"/>
    <lineage>
        <taxon>Bacteria</taxon>
        <taxon>Pseudomonadati</taxon>
        <taxon>Campylobacterota</taxon>
        <taxon>Epsilonproteobacteria</taxon>
        <taxon>Campylobacterales</taxon>
        <taxon>Sulfurovaceae</taxon>
        <taxon>Sulfurovum</taxon>
        <taxon>environmental samples</taxon>
    </lineage>
</organism>
<keyword evidence="1" id="KW-0812">Transmembrane</keyword>
<reference evidence="2" key="1">
    <citation type="submission" date="2020-01" db="EMBL/GenBank/DDBJ databases">
        <authorList>
            <person name="Meier V. D."/>
            <person name="Meier V D."/>
        </authorList>
    </citation>
    <scope>NUCLEOTIDE SEQUENCE</scope>
    <source>
        <strain evidence="2">HLG_WM_MAG_05</strain>
    </source>
</reference>
<dbReference type="PANTHER" id="PTHR28008:SF1">
    <property type="entry name" value="DOMAIN PROTEIN, PUTATIVE (AFU_ORTHOLOGUE AFUA_3G10980)-RELATED"/>
    <property type="match status" value="1"/>
</dbReference>